<feature type="domain" description="Heterokaryon incompatibility" evidence="1">
    <location>
        <begin position="47"/>
        <end position="211"/>
    </location>
</feature>
<evidence type="ECO:0000313" key="2">
    <source>
        <dbReference type="EMBL" id="CEO49384.1"/>
    </source>
</evidence>
<sequence length="662" mass="74083">MAFHDLYPARLDVTKPEIRLLEIIDDSDNGNVSCKLHTVTLDSSSHFAALSYVWGDRNAMTEITVNGRSISITKNLAGALKHARKYWKYEFPDKDSASFRIWADAICINQSDSLERSQQVTLMPQIYSKAKLVLGWLGDQHNEDISIATQTVGLIHAALASVGDDEHKLLQLEWLKNYPSLTVAPVCDRRWGALHVLGSLPYWRRVWILQENLLAATMFYITPTAMIEANTLLQACVGFGVLCELIAENCVAKPDFVPSHVWMVFKPPEGTAFNGLREIQRLGSAKYTLQKMPSRNLGTSQILWGHLHLSQYGGVLEATDPKDHIYGLLGISCLDIQIDYSDSKQLKDVYADYCRAVLQVLQQLPKRDIFFLRDAGIGVFDTAELNLPSWVPNYPARSRGDPTLIFGGAFNLSSIVPDIPFPSISGFELSISGVRLQNVKRIMRSPATIENLKKGGDGHAWVTEYLQRKPMYNKIPSTWALFSAVARTPRFTLDTSNLLLLQDFLRILDLKPPQDIKKWGNIPVQYTTKEEGGISIGIIMDGSSSNPSMITQVSPALSYTDPVQALEDRMLEITYRLIHILKRNYHVKLFETGKELLGMGPQHCSEGDIVCVVDGYSDLVLLRKCGDRYRFVGPCSTFGISESSIKTALNEGVLKVETFHLI</sequence>
<dbReference type="Pfam" id="PF06985">
    <property type="entry name" value="HET"/>
    <property type="match status" value="1"/>
</dbReference>
<dbReference type="PANTHER" id="PTHR24148:SF73">
    <property type="entry name" value="HET DOMAIN PROTEIN (AFU_ORTHOLOGUE AFUA_8G01020)"/>
    <property type="match status" value="1"/>
</dbReference>
<dbReference type="InterPro" id="IPR052895">
    <property type="entry name" value="HetReg/Transcr_Mod"/>
</dbReference>
<dbReference type="AlphaFoldDB" id="A0A0B7JWL0"/>
<name>A0A0B7JWL0_BIOOC</name>
<accession>A0A0B7JWL0</accession>
<organism evidence="2">
    <name type="scientific">Bionectria ochroleuca</name>
    <name type="common">Gliocladium roseum</name>
    <dbReference type="NCBI Taxonomy" id="29856"/>
    <lineage>
        <taxon>Eukaryota</taxon>
        <taxon>Fungi</taxon>
        <taxon>Dikarya</taxon>
        <taxon>Ascomycota</taxon>
        <taxon>Pezizomycotina</taxon>
        <taxon>Sordariomycetes</taxon>
        <taxon>Hypocreomycetidae</taxon>
        <taxon>Hypocreales</taxon>
        <taxon>Bionectriaceae</taxon>
        <taxon>Clonostachys</taxon>
    </lineage>
</organism>
<evidence type="ECO:0000259" key="1">
    <source>
        <dbReference type="Pfam" id="PF06985"/>
    </source>
</evidence>
<protein>
    <recommendedName>
        <fullName evidence="1">Heterokaryon incompatibility domain-containing protein</fullName>
    </recommendedName>
</protein>
<dbReference type="InterPro" id="IPR010730">
    <property type="entry name" value="HET"/>
</dbReference>
<reference evidence="2" key="1">
    <citation type="submission" date="2015-01" db="EMBL/GenBank/DDBJ databases">
        <authorList>
            <person name="Durling Mikael"/>
        </authorList>
    </citation>
    <scope>NUCLEOTIDE SEQUENCE</scope>
</reference>
<dbReference type="PANTHER" id="PTHR24148">
    <property type="entry name" value="ANKYRIN REPEAT DOMAIN-CONTAINING PROTEIN 39 HOMOLOG-RELATED"/>
    <property type="match status" value="1"/>
</dbReference>
<dbReference type="EMBL" id="CDPU01000014">
    <property type="protein sequence ID" value="CEO49384.1"/>
    <property type="molecule type" value="Genomic_DNA"/>
</dbReference>
<gene>
    <name evidence="2" type="ORF">BN869_000005441_1</name>
</gene>
<proteinExistence type="predicted"/>